<dbReference type="OMA" id="WCPRARV"/>
<dbReference type="RefSeq" id="XP_030842839.1">
    <property type="nucleotide sequence ID" value="XM_030986979.1"/>
</dbReference>
<keyword evidence="14" id="KW-0464">Manganese</keyword>
<keyword evidence="7" id="KW-0808">Transferase</keyword>
<evidence type="ECO:0000313" key="17">
    <source>
        <dbReference type="EnsemblMetazoa" id="XP_030835518"/>
    </source>
</evidence>
<dbReference type="Proteomes" id="UP000007110">
    <property type="component" value="Unassembled WGS sequence"/>
</dbReference>
<dbReference type="GeneID" id="115921698"/>
<dbReference type="InterPro" id="IPR002659">
    <property type="entry name" value="Glyco_trans_31"/>
</dbReference>
<evidence type="ECO:0000256" key="12">
    <source>
        <dbReference type="ARBA" id="ARBA00023136"/>
    </source>
</evidence>
<evidence type="ECO:0000256" key="11">
    <source>
        <dbReference type="ARBA" id="ARBA00023034"/>
    </source>
</evidence>
<evidence type="ECO:0000256" key="10">
    <source>
        <dbReference type="ARBA" id="ARBA00022989"/>
    </source>
</evidence>
<dbReference type="EnsemblMetazoa" id="XM_030979658">
    <property type="protein sequence ID" value="XP_030835518"/>
    <property type="gene ID" value="LOC115921698"/>
</dbReference>
<evidence type="ECO:0000256" key="7">
    <source>
        <dbReference type="ARBA" id="ARBA00022679"/>
    </source>
</evidence>
<evidence type="ECO:0000256" key="6">
    <source>
        <dbReference type="ARBA" id="ARBA00022676"/>
    </source>
</evidence>
<name>A0A7M7NEK5_STRPU</name>
<accession>A0A7M7NEK5</accession>
<reference evidence="17" key="2">
    <citation type="submission" date="2021-01" db="UniProtKB">
        <authorList>
            <consortium name="EnsemblMetazoa"/>
        </authorList>
    </citation>
    <scope>IDENTIFICATION</scope>
</reference>
<dbReference type="KEGG" id="spu:115921698"/>
<evidence type="ECO:0000256" key="15">
    <source>
        <dbReference type="RuleBase" id="RU363063"/>
    </source>
</evidence>
<keyword evidence="18" id="KW-1185">Reference proteome</keyword>
<dbReference type="KEGG" id="spu:585022"/>
<protein>
    <recommendedName>
        <fullName evidence="15">Hexosyltransferase</fullName>
        <ecNumber evidence="15">2.4.1.-</ecNumber>
    </recommendedName>
</protein>
<dbReference type="OrthoDB" id="1158011at2759"/>
<evidence type="ECO:0000256" key="2">
    <source>
        <dbReference type="ARBA" id="ARBA00004323"/>
    </source>
</evidence>
<dbReference type="EnsemblMetazoa" id="XM_030986979">
    <property type="protein sequence ID" value="XP_030842839"/>
    <property type="gene ID" value="LOC585022"/>
</dbReference>
<dbReference type="GO" id="GO:0000139">
    <property type="term" value="C:Golgi membrane"/>
    <property type="evidence" value="ECO:0000318"/>
    <property type="project" value="GO_Central"/>
</dbReference>
<evidence type="ECO:0000256" key="4">
    <source>
        <dbReference type="ARBA" id="ARBA00005093"/>
    </source>
</evidence>
<keyword evidence="8" id="KW-0812">Transmembrane</keyword>
<dbReference type="GO" id="GO:0006493">
    <property type="term" value="P:protein O-linked glycosylation"/>
    <property type="evidence" value="ECO:0000318"/>
    <property type="project" value="GO_Central"/>
</dbReference>
<keyword evidence="9" id="KW-0735">Signal-anchor</keyword>
<organism evidence="17 18">
    <name type="scientific">Strongylocentrotus purpuratus</name>
    <name type="common">Purple sea urchin</name>
    <dbReference type="NCBI Taxonomy" id="7668"/>
    <lineage>
        <taxon>Eukaryota</taxon>
        <taxon>Metazoa</taxon>
        <taxon>Echinodermata</taxon>
        <taxon>Eleutherozoa</taxon>
        <taxon>Echinozoa</taxon>
        <taxon>Echinoidea</taxon>
        <taxon>Euechinoidea</taxon>
        <taxon>Echinacea</taxon>
        <taxon>Camarodonta</taxon>
        <taxon>Echinidea</taxon>
        <taxon>Strongylocentrotidae</taxon>
        <taxon>Strongylocentrotus</taxon>
    </lineage>
</organism>
<keyword evidence="13" id="KW-0325">Glycoprotein</keyword>
<dbReference type="PANTHER" id="PTHR11214:SF3">
    <property type="entry name" value="BETA-1,3-GALACTOSYLTRANSFERASE 6"/>
    <property type="match status" value="1"/>
</dbReference>
<dbReference type="FunFam" id="3.90.550.50:FF:000018">
    <property type="entry name" value="Hexosyltransferase"/>
    <property type="match status" value="1"/>
</dbReference>
<comment type="pathway">
    <text evidence="4">Glycan metabolism; heparan sulfate biosynthesis.</text>
</comment>
<dbReference type="EC" id="2.4.1.-" evidence="15"/>
<dbReference type="GeneID" id="585022"/>
<comment type="pathway">
    <text evidence="3">Glycan metabolism; chondroitin sulfate biosynthesis.</text>
</comment>
<dbReference type="Gene3D" id="3.90.550.50">
    <property type="match status" value="1"/>
</dbReference>
<reference evidence="18" key="1">
    <citation type="submission" date="2015-02" db="EMBL/GenBank/DDBJ databases">
        <title>Genome sequencing for Strongylocentrotus purpuratus.</title>
        <authorList>
            <person name="Murali S."/>
            <person name="Liu Y."/>
            <person name="Vee V."/>
            <person name="English A."/>
            <person name="Wang M."/>
            <person name="Skinner E."/>
            <person name="Han Y."/>
            <person name="Muzny D.M."/>
            <person name="Worley K.C."/>
            <person name="Gibbs R.A."/>
        </authorList>
    </citation>
    <scope>NUCLEOTIDE SEQUENCE</scope>
</reference>
<comment type="similarity">
    <text evidence="5 15">Belongs to the glycosyltransferase 31 family.</text>
</comment>
<comment type="cofactor">
    <cofactor evidence="1">
        <name>Mn(2+)</name>
        <dbReference type="ChEBI" id="CHEBI:29035"/>
    </cofactor>
</comment>
<evidence type="ECO:0000256" key="5">
    <source>
        <dbReference type="ARBA" id="ARBA00008661"/>
    </source>
</evidence>
<keyword evidence="16" id="KW-0732">Signal</keyword>
<evidence type="ECO:0000256" key="16">
    <source>
        <dbReference type="SAM" id="SignalP"/>
    </source>
</evidence>
<dbReference type="FunCoup" id="A0A7M7NEK5">
    <property type="interactions" value="519"/>
</dbReference>
<dbReference type="RefSeq" id="XP_030835512.1">
    <property type="nucleotide sequence ID" value="XM_030979652.1"/>
</dbReference>
<feature type="chain" id="PRO_5033913757" description="Hexosyltransferase" evidence="16">
    <location>
        <begin position="23"/>
        <end position="328"/>
    </location>
</feature>
<dbReference type="Pfam" id="PF01762">
    <property type="entry name" value="Galactosyl_T"/>
    <property type="match status" value="1"/>
</dbReference>
<evidence type="ECO:0000256" key="13">
    <source>
        <dbReference type="ARBA" id="ARBA00023180"/>
    </source>
</evidence>
<dbReference type="EnsemblMetazoa" id="XM_030979652">
    <property type="protein sequence ID" value="XP_030835512"/>
    <property type="gene ID" value="LOC115921698"/>
</dbReference>
<evidence type="ECO:0000256" key="8">
    <source>
        <dbReference type="ARBA" id="ARBA00022692"/>
    </source>
</evidence>
<keyword evidence="11 15" id="KW-0333">Golgi apparatus</keyword>
<dbReference type="GO" id="GO:0006024">
    <property type="term" value="P:glycosaminoglycan biosynthetic process"/>
    <property type="evidence" value="ECO:0000318"/>
    <property type="project" value="GO_Central"/>
</dbReference>
<feature type="signal peptide" evidence="16">
    <location>
        <begin position="1"/>
        <end position="22"/>
    </location>
</feature>
<evidence type="ECO:0000256" key="14">
    <source>
        <dbReference type="ARBA" id="ARBA00023211"/>
    </source>
</evidence>
<proteinExistence type="inferred from homology"/>
<dbReference type="PANTHER" id="PTHR11214">
    <property type="entry name" value="BETA-1,3-N-ACETYLGLUCOSAMINYLTRANSFERASE"/>
    <property type="match status" value="1"/>
</dbReference>
<keyword evidence="12" id="KW-0472">Membrane</keyword>
<keyword evidence="6 15" id="KW-0328">Glycosyltransferase</keyword>
<keyword evidence="10" id="KW-1133">Transmembrane helix</keyword>
<dbReference type="InParanoid" id="A0A7M7NEK5"/>
<dbReference type="AlphaFoldDB" id="A0A7M7NEK5"/>
<evidence type="ECO:0000256" key="3">
    <source>
        <dbReference type="ARBA" id="ARBA00004840"/>
    </source>
</evidence>
<sequence>MARKAKSQALTLLLVVPLLSFAGVMFYMSKCTPGPAPECPQPDNSRITNEGLKSVKRDHTAFLVVLIMSGPQLDARRYTIRETWMTKRTKDIIIKFVIGTHGLSGEEKKQLEKESAQHHDLLLLTSLQENLLSNTQKLIDSFVWVDRHVDTNFVLKVDDDSLVRLDALSRELRSKNHERLYWGFFDGRQHAHTRGKYAENDWLLCDHYLPFAIGGGYILSSDLIHYVAINAKMLKKYNAEDISLGSWLAAVDVDREHDPRFDTEYKSRGCRNVYLISHKQTSQELKEKWSHLQKTGKMCQKEEQLRQSYVYNWNKPPTECCERVQGVP</sequence>
<evidence type="ECO:0000256" key="9">
    <source>
        <dbReference type="ARBA" id="ARBA00022968"/>
    </source>
</evidence>
<comment type="subcellular location">
    <subcellularLocation>
        <location evidence="2 15">Golgi apparatus membrane</location>
        <topology evidence="2 15">Single-pass type II membrane protein</topology>
    </subcellularLocation>
</comment>
<evidence type="ECO:0000313" key="18">
    <source>
        <dbReference type="Proteomes" id="UP000007110"/>
    </source>
</evidence>
<evidence type="ECO:0000256" key="1">
    <source>
        <dbReference type="ARBA" id="ARBA00001936"/>
    </source>
</evidence>
<dbReference type="GO" id="GO:0047220">
    <property type="term" value="F:galactosylxylosylprotein 3-beta-galactosyltransferase activity"/>
    <property type="evidence" value="ECO:0000318"/>
    <property type="project" value="GO_Central"/>
</dbReference>
<dbReference type="RefSeq" id="XP_030835518.1">
    <property type="nucleotide sequence ID" value="XM_030979658.1"/>
</dbReference>